<accession>A0ABV7FMZ0</accession>
<dbReference type="Pfam" id="PF06941">
    <property type="entry name" value="NT5C"/>
    <property type="match status" value="1"/>
</dbReference>
<evidence type="ECO:0000313" key="3">
    <source>
        <dbReference type="Proteomes" id="UP001595555"/>
    </source>
</evidence>
<dbReference type="Gene3D" id="3.40.50.1000">
    <property type="entry name" value="HAD superfamily/HAD-like"/>
    <property type="match status" value="1"/>
</dbReference>
<keyword evidence="3" id="KW-1185">Reference proteome</keyword>
<reference evidence="3" key="1">
    <citation type="journal article" date="2019" name="Int. J. Syst. Evol. Microbiol.">
        <title>The Global Catalogue of Microorganisms (GCM) 10K type strain sequencing project: providing services to taxonomists for standard genome sequencing and annotation.</title>
        <authorList>
            <consortium name="The Broad Institute Genomics Platform"/>
            <consortium name="The Broad Institute Genome Sequencing Center for Infectious Disease"/>
            <person name="Wu L."/>
            <person name="Ma J."/>
        </authorList>
    </citation>
    <scope>NUCLEOTIDE SEQUENCE [LARGE SCALE GENOMIC DNA]</scope>
    <source>
        <strain evidence="3">KCTC 52237</strain>
    </source>
</reference>
<dbReference type="InterPro" id="IPR036412">
    <property type="entry name" value="HAD-like_sf"/>
</dbReference>
<dbReference type="Proteomes" id="UP001595555">
    <property type="component" value="Unassembled WGS sequence"/>
</dbReference>
<comment type="caution">
    <text evidence="2">The sequence shown here is derived from an EMBL/GenBank/DDBJ whole genome shotgun (WGS) entry which is preliminary data.</text>
</comment>
<proteinExistence type="inferred from homology"/>
<organism evidence="2 3">
    <name type="scientific">Cellvibrio fontiphilus</name>
    <dbReference type="NCBI Taxonomy" id="1815559"/>
    <lineage>
        <taxon>Bacteria</taxon>
        <taxon>Pseudomonadati</taxon>
        <taxon>Pseudomonadota</taxon>
        <taxon>Gammaproteobacteria</taxon>
        <taxon>Cellvibrionales</taxon>
        <taxon>Cellvibrionaceae</taxon>
        <taxon>Cellvibrio</taxon>
    </lineage>
</organism>
<dbReference type="PANTHER" id="PTHR16504">
    <property type="entry name" value="5'(3')-DEOXYRIBONUCLEOTIDASE"/>
    <property type="match status" value="1"/>
</dbReference>
<sequence>MIIYIDMDDVLCDFSGEHKRALEKNPRMAIPQSQYGFYQKLTPLEGAIETVKALYNSNEYTPYILTAPSTRNPFSYTEKRVWIEEKFGYSFVERLIICSNKGLLKGDILIDDNNSGRGQEHFEGRLIHFGSPQFPNWESVRNELNINA</sequence>
<evidence type="ECO:0000256" key="1">
    <source>
        <dbReference type="ARBA" id="ARBA00009589"/>
    </source>
</evidence>
<dbReference type="InterPro" id="IPR010708">
    <property type="entry name" value="5'(3')-deoxyribonucleotidase"/>
</dbReference>
<protein>
    <submittedName>
        <fullName evidence="2">Uncharacterized protein</fullName>
    </submittedName>
</protein>
<dbReference type="InterPro" id="IPR023214">
    <property type="entry name" value="HAD_sf"/>
</dbReference>
<dbReference type="EMBL" id="JBHRTF010000016">
    <property type="protein sequence ID" value="MFC3117234.1"/>
    <property type="molecule type" value="Genomic_DNA"/>
</dbReference>
<gene>
    <name evidence="2" type="ORF">ACFODX_16820</name>
</gene>
<dbReference type="RefSeq" id="WP_378121294.1">
    <property type="nucleotide sequence ID" value="NZ_JBHRTF010000016.1"/>
</dbReference>
<name>A0ABV7FMZ0_9GAMM</name>
<dbReference type="PANTHER" id="PTHR16504:SF4">
    <property type="entry name" value="5'(3')-DEOXYRIBONUCLEOTIDASE"/>
    <property type="match status" value="1"/>
</dbReference>
<dbReference type="SUPFAM" id="SSF56784">
    <property type="entry name" value="HAD-like"/>
    <property type="match status" value="1"/>
</dbReference>
<comment type="similarity">
    <text evidence="1">Belongs to the 5'(3')-deoxyribonucleotidase family.</text>
</comment>
<evidence type="ECO:0000313" key="2">
    <source>
        <dbReference type="EMBL" id="MFC3117234.1"/>
    </source>
</evidence>